<organism evidence="2 3">
    <name type="scientific">Neolentinus lepideus HHB14362 ss-1</name>
    <dbReference type="NCBI Taxonomy" id="1314782"/>
    <lineage>
        <taxon>Eukaryota</taxon>
        <taxon>Fungi</taxon>
        <taxon>Dikarya</taxon>
        <taxon>Basidiomycota</taxon>
        <taxon>Agaricomycotina</taxon>
        <taxon>Agaricomycetes</taxon>
        <taxon>Gloeophyllales</taxon>
        <taxon>Gloeophyllaceae</taxon>
        <taxon>Neolentinus</taxon>
    </lineage>
</organism>
<dbReference type="EMBL" id="KV425551">
    <property type="protein sequence ID" value="KZT30816.1"/>
    <property type="molecule type" value="Genomic_DNA"/>
</dbReference>
<evidence type="ECO:0000313" key="3">
    <source>
        <dbReference type="Proteomes" id="UP000076761"/>
    </source>
</evidence>
<evidence type="ECO:0000313" key="2">
    <source>
        <dbReference type="EMBL" id="KZT30816.1"/>
    </source>
</evidence>
<reference evidence="2 3" key="1">
    <citation type="journal article" date="2016" name="Mol. Biol. Evol.">
        <title>Comparative Genomics of Early-Diverging Mushroom-Forming Fungi Provides Insights into the Origins of Lignocellulose Decay Capabilities.</title>
        <authorList>
            <person name="Nagy L.G."/>
            <person name="Riley R."/>
            <person name="Tritt A."/>
            <person name="Adam C."/>
            <person name="Daum C."/>
            <person name="Floudas D."/>
            <person name="Sun H."/>
            <person name="Yadav J.S."/>
            <person name="Pangilinan J."/>
            <person name="Larsson K.H."/>
            <person name="Matsuura K."/>
            <person name="Barry K."/>
            <person name="Labutti K."/>
            <person name="Kuo R."/>
            <person name="Ohm R.A."/>
            <person name="Bhattacharya S.S."/>
            <person name="Shirouzu T."/>
            <person name="Yoshinaga Y."/>
            <person name="Martin F.M."/>
            <person name="Grigoriev I.V."/>
            <person name="Hibbett D.S."/>
        </authorList>
    </citation>
    <scope>NUCLEOTIDE SEQUENCE [LARGE SCALE GENOMIC DNA]</scope>
    <source>
        <strain evidence="2 3">HHB14362 ss-1</strain>
    </source>
</reference>
<proteinExistence type="predicted"/>
<dbReference type="Proteomes" id="UP000076761">
    <property type="component" value="Unassembled WGS sequence"/>
</dbReference>
<sequence>MTRREYLYFLGVLVYPLLRVLSCCIVIPSYLIKISARNYIISASMTTCPSPRFLTHSMITRQSSSTIGCSSILKHRARILQNCAKAR</sequence>
<gene>
    <name evidence="2" type="ORF">NEOLEDRAFT_38482</name>
</gene>
<protein>
    <submittedName>
        <fullName evidence="2">Uncharacterized protein</fullName>
    </submittedName>
</protein>
<feature type="transmembrane region" description="Helical" evidence="1">
    <location>
        <begin position="6"/>
        <end position="32"/>
    </location>
</feature>
<accession>A0A165W872</accession>
<name>A0A165W872_9AGAM</name>
<keyword evidence="1" id="KW-1133">Transmembrane helix</keyword>
<keyword evidence="1" id="KW-0472">Membrane</keyword>
<dbReference type="AlphaFoldDB" id="A0A165W872"/>
<keyword evidence="3" id="KW-1185">Reference proteome</keyword>
<dbReference type="InParanoid" id="A0A165W872"/>
<evidence type="ECO:0000256" key="1">
    <source>
        <dbReference type="SAM" id="Phobius"/>
    </source>
</evidence>
<keyword evidence="1" id="KW-0812">Transmembrane</keyword>